<evidence type="ECO:0000256" key="1">
    <source>
        <dbReference type="SAM" id="MobiDB-lite"/>
    </source>
</evidence>
<evidence type="ECO:0000256" key="2">
    <source>
        <dbReference type="SAM" id="Phobius"/>
    </source>
</evidence>
<sequence>MAWGVFRGIIAVYTCVGLAIFSAYSGISEVQLYASSNTGFALQDTILPQTLTGVEADDLWVNIVFVSPNAVPVDLNVSSASSSFSSGTWFQFGSNTSDLQNQNWSPIGPLQQLPNFNISWTGQGSPAVWISGGFGFYDSRFPNLTQSNFTEPLLLFPFMESSITLTAISYTTTSGEGVWMSYQPTLQMRFAANFLVPLQWNRVSFHSNTLTPLGRVLFGHGGSGVTRRDSSWVEALFSEPLRTRPRLTWMGTRSSGFSANSDRRGSTTGTKPRLPVRILRLPGAGIKTGFRLLHPTDVAASARTPSSPSNPRIVPCTTDVGLGVSAGALLRVVLRSVHVGKRRRKLARVLVDHQD</sequence>
<feature type="compositionally biased region" description="Polar residues" evidence="1">
    <location>
        <begin position="252"/>
        <end position="270"/>
    </location>
</feature>
<feature type="region of interest" description="Disordered" evidence="1">
    <location>
        <begin position="252"/>
        <end position="271"/>
    </location>
</feature>
<gene>
    <name evidence="3" type="ORF">FIBSPDRAFT_929532</name>
</gene>
<keyword evidence="4" id="KW-1185">Reference proteome</keyword>
<name>A0A166NFZ6_9AGAM</name>
<feature type="transmembrane region" description="Helical" evidence="2">
    <location>
        <begin position="6"/>
        <end position="27"/>
    </location>
</feature>
<proteinExistence type="predicted"/>
<dbReference type="AlphaFoldDB" id="A0A166NFZ6"/>
<evidence type="ECO:0000313" key="4">
    <source>
        <dbReference type="Proteomes" id="UP000076532"/>
    </source>
</evidence>
<accession>A0A166NFZ6</accession>
<keyword evidence="2" id="KW-0812">Transmembrane</keyword>
<reference evidence="3 4" key="1">
    <citation type="journal article" date="2016" name="Mol. Biol. Evol.">
        <title>Comparative Genomics of Early-Diverging Mushroom-Forming Fungi Provides Insights into the Origins of Lignocellulose Decay Capabilities.</title>
        <authorList>
            <person name="Nagy L.G."/>
            <person name="Riley R."/>
            <person name="Tritt A."/>
            <person name="Adam C."/>
            <person name="Daum C."/>
            <person name="Floudas D."/>
            <person name="Sun H."/>
            <person name="Yadav J.S."/>
            <person name="Pangilinan J."/>
            <person name="Larsson K.H."/>
            <person name="Matsuura K."/>
            <person name="Barry K."/>
            <person name="Labutti K."/>
            <person name="Kuo R."/>
            <person name="Ohm R.A."/>
            <person name="Bhattacharya S.S."/>
            <person name="Shirouzu T."/>
            <person name="Yoshinaga Y."/>
            <person name="Martin F.M."/>
            <person name="Grigoriev I.V."/>
            <person name="Hibbett D.S."/>
        </authorList>
    </citation>
    <scope>NUCLEOTIDE SEQUENCE [LARGE SCALE GENOMIC DNA]</scope>
    <source>
        <strain evidence="3 4">CBS 109695</strain>
    </source>
</reference>
<evidence type="ECO:0000313" key="3">
    <source>
        <dbReference type="EMBL" id="KZP24965.1"/>
    </source>
</evidence>
<keyword evidence="2" id="KW-0472">Membrane</keyword>
<organism evidence="3 4">
    <name type="scientific">Athelia psychrophila</name>
    <dbReference type="NCBI Taxonomy" id="1759441"/>
    <lineage>
        <taxon>Eukaryota</taxon>
        <taxon>Fungi</taxon>
        <taxon>Dikarya</taxon>
        <taxon>Basidiomycota</taxon>
        <taxon>Agaricomycotina</taxon>
        <taxon>Agaricomycetes</taxon>
        <taxon>Agaricomycetidae</taxon>
        <taxon>Atheliales</taxon>
        <taxon>Atheliaceae</taxon>
        <taxon>Athelia</taxon>
    </lineage>
</organism>
<keyword evidence="2" id="KW-1133">Transmembrane helix</keyword>
<dbReference type="EMBL" id="KV417523">
    <property type="protein sequence ID" value="KZP24965.1"/>
    <property type="molecule type" value="Genomic_DNA"/>
</dbReference>
<dbReference type="Proteomes" id="UP000076532">
    <property type="component" value="Unassembled WGS sequence"/>
</dbReference>
<protein>
    <submittedName>
        <fullName evidence="3">Uncharacterized protein</fullName>
    </submittedName>
</protein>